<dbReference type="InterPro" id="IPR023198">
    <property type="entry name" value="PGP-like_dom2"/>
</dbReference>
<dbReference type="SFLD" id="SFLDS00003">
    <property type="entry name" value="Haloacid_Dehalogenase"/>
    <property type="match status" value="1"/>
</dbReference>
<sequence>MSFWSDPIEVLGMDGDDTLWRCQDGFDHAESEFRALLSPYADAETADRALNATVRRNLDMYGYGVKSFALSAIETASELVGPALTTQMVGRVLELGRELLTAPVELLPGASAAVGALRAAGHRLVLITKGDLVDQQRKLRESGLGDHFDHVEVVSDKVADTYRDLLAVLECPPERFLMVGNSPLSDVLPVVEIGSRAVYVPYHTTWRHEEAADVGWHRHPAIRTLDNLVELTHSL</sequence>
<proteinExistence type="predicted"/>
<evidence type="ECO:0000313" key="3">
    <source>
        <dbReference type="Proteomes" id="UP000186218"/>
    </source>
</evidence>
<dbReference type="PANTHER" id="PTHR43316">
    <property type="entry name" value="HYDROLASE, HALOACID DELAHOGENASE-RELATED"/>
    <property type="match status" value="1"/>
</dbReference>
<dbReference type="Gene3D" id="3.40.50.1000">
    <property type="entry name" value="HAD superfamily/HAD-like"/>
    <property type="match status" value="1"/>
</dbReference>
<dbReference type="Proteomes" id="UP000186218">
    <property type="component" value="Unassembled WGS sequence"/>
</dbReference>
<dbReference type="Gene3D" id="1.10.150.240">
    <property type="entry name" value="Putative phosphatase, domain 2"/>
    <property type="match status" value="1"/>
</dbReference>
<keyword evidence="1 2" id="KW-0378">Hydrolase</keyword>
<protein>
    <submittedName>
        <fullName evidence="2">Putative hydrolase of the HAD superfamily</fullName>
    </submittedName>
</protein>
<dbReference type="RefSeq" id="WP_200799452.1">
    <property type="nucleotide sequence ID" value="NZ_FTNT01000010.1"/>
</dbReference>
<dbReference type="Pfam" id="PF00702">
    <property type="entry name" value="Hydrolase"/>
    <property type="match status" value="1"/>
</dbReference>
<accession>A0A1N7GWE4</accession>
<dbReference type="AlphaFoldDB" id="A0A1N7GWE4"/>
<dbReference type="InterPro" id="IPR023214">
    <property type="entry name" value="HAD_sf"/>
</dbReference>
<name>A0A1N7GWE4_9NOCA</name>
<keyword evidence="3" id="KW-1185">Reference proteome</keyword>
<reference evidence="2 3" key="1">
    <citation type="submission" date="2017-01" db="EMBL/GenBank/DDBJ databases">
        <authorList>
            <person name="Mah S.A."/>
            <person name="Swanson W.J."/>
            <person name="Moy G.W."/>
            <person name="Vacquier V.D."/>
        </authorList>
    </citation>
    <scope>NUCLEOTIDE SEQUENCE [LARGE SCALE GENOMIC DNA]</scope>
    <source>
        <strain evidence="2 3">CPCC 203464</strain>
    </source>
</reference>
<dbReference type="GO" id="GO:0016787">
    <property type="term" value="F:hydrolase activity"/>
    <property type="evidence" value="ECO:0007669"/>
    <property type="project" value="UniProtKB-KW"/>
</dbReference>
<dbReference type="SUPFAM" id="SSF56784">
    <property type="entry name" value="HAD-like"/>
    <property type="match status" value="1"/>
</dbReference>
<dbReference type="STRING" id="1344003.SAMN05445060_3176"/>
<dbReference type="InterPro" id="IPR036412">
    <property type="entry name" value="HAD-like_sf"/>
</dbReference>
<dbReference type="InterPro" id="IPR051540">
    <property type="entry name" value="S-2-haloacid_dehalogenase"/>
</dbReference>
<gene>
    <name evidence="2" type="ORF">SAMN05445060_3176</name>
</gene>
<dbReference type="EMBL" id="FTNT01000010">
    <property type="protein sequence ID" value="SIS16917.1"/>
    <property type="molecule type" value="Genomic_DNA"/>
</dbReference>
<dbReference type="PANTHER" id="PTHR43316:SF8">
    <property type="entry name" value="HAD FAMILY HYDROLASE"/>
    <property type="match status" value="1"/>
</dbReference>
<evidence type="ECO:0000256" key="1">
    <source>
        <dbReference type="ARBA" id="ARBA00022801"/>
    </source>
</evidence>
<organism evidence="2 3">
    <name type="scientific">Williamsia sterculiae</name>
    <dbReference type="NCBI Taxonomy" id="1344003"/>
    <lineage>
        <taxon>Bacteria</taxon>
        <taxon>Bacillati</taxon>
        <taxon>Actinomycetota</taxon>
        <taxon>Actinomycetes</taxon>
        <taxon>Mycobacteriales</taxon>
        <taxon>Nocardiaceae</taxon>
        <taxon>Williamsia</taxon>
    </lineage>
</organism>
<evidence type="ECO:0000313" key="2">
    <source>
        <dbReference type="EMBL" id="SIS16917.1"/>
    </source>
</evidence>
<dbReference type="SFLD" id="SFLDG01129">
    <property type="entry name" value="C1.5:_HAD__Beta-PGM__Phosphata"/>
    <property type="match status" value="1"/>
</dbReference>